<dbReference type="EMBL" id="DRTV01000053">
    <property type="protein sequence ID" value="HHF57914.1"/>
    <property type="molecule type" value="Genomic_DNA"/>
</dbReference>
<sequence>MVEESRKYRLIIVHGFSDKEFLDFYNKYKENKLPPAIFAVTTEHSLKMKLEDLINTLIKEHEEFMRKRKGK</sequence>
<dbReference type="AlphaFoldDB" id="A0A7C5I0C3"/>
<gene>
    <name evidence="1" type="ORF">ENL41_00645</name>
</gene>
<name>A0A7C5I0C3_UNCW3</name>
<protein>
    <submittedName>
        <fullName evidence="1">DUF3783 domain-containing protein</fullName>
    </submittedName>
</protein>
<evidence type="ECO:0000313" key="1">
    <source>
        <dbReference type="EMBL" id="HHF57914.1"/>
    </source>
</evidence>
<accession>A0A7C5I0C3</accession>
<reference evidence="1" key="1">
    <citation type="journal article" date="2020" name="mSystems">
        <title>Genome- and Community-Level Interaction Insights into Carbon Utilization and Element Cycling Functions of Hydrothermarchaeota in Hydrothermal Sediment.</title>
        <authorList>
            <person name="Zhou Z."/>
            <person name="Liu Y."/>
            <person name="Xu W."/>
            <person name="Pan J."/>
            <person name="Luo Z.H."/>
            <person name="Li M."/>
        </authorList>
    </citation>
    <scope>NUCLEOTIDE SEQUENCE [LARGE SCALE GENOMIC DNA]</scope>
    <source>
        <strain evidence="1">HyVt-94</strain>
    </source>
</reference>
<proteinExistence type="predicted"/>
<dbReference type="Pfam" id="PF12646">
    <property type="entry name" value="DUF3783"/>
    <property type="match status" value="1"/>
</dbReference>
<organism evidence="1">
    <name type="scientific">candidate division WOR-3 bacterium</name>
    <dbReference type="NCBI Taxonomy" id="2052148"/>
    <lineage>
        <taxon>Bacteria</taxon>
        <taxon>Bacteria division WOR-3</taxon>
    </lineage>
</organism>
<dbReference type="InterPro" id="IPR016621">
    <property type="entry name" value="UCP014543"/>
</dbReference>
<dbReference type="Proteomes" id="UP000886014">
    <property type="component" value="Unassembled WGS sequence"/>
</dbReference>
<comment type="caution">
    <text evidence="1">The sequence shown here is derived from an EMBL/GenBank/DDBJ whole genome shotgun (WGS) entry which is preliminary data.</text>
</comment>